<protein>
    <recommendedName>
        <fullName evidence="3">SHS2 domain-containing protein</fullName>
    </recommendedName>
</protein>
<reference evidence="1 2" key="1">
    <citation type="journal article" date="2016" name="Nat. Commun.">
        <title>Thousands of microbial genomes shed light on interconnected biogeochemical processes in an aquifer system.</title>
        <authorList>
            <person name="Anantharaman K."/>
            <person name="Brown C.T."/>
            <person name="Hug L.A."/>
            <person name="Sharon I."/>
            <person name="Castelle C.J."/>
            <person name="Probst A.J."/>
            <person name="Thomas B.C."/>
            <person name="Singh A."/>
            <person name="Wilkins M.J."/>
            <person name="Karaoz U."/>
            <person name="Brodie E.L."/>
            <person name="Williams K.H."/>
            <person name="Hubbard S.S."/>
            <person name="Banfield J.F."/>
        </authorList>
    </citation>
    <scope>NUCLEOTIDE SEQUENCE [LARGE SCALE GENOMIC DNA]</scope>
    <source>
        <strain evidence="2">RIFCSPLOWO2_12_FULL_64_10</strain>
    </source>
</reference>
<sequence>MGLVMDSISVGLHLGERALHAVEVRREGGRPVLWRIGRASLPVELAPEVLLKAEAQAQLAEALRRLFEESGIDRRSVALSVGGNFSVIKRIPLEVASDEERREQITWEASQHLIDPVLDYCVDHHAFGRTAFLIAVRGQTADACRGVCERAGLGLKGVEVDPLSLFYACRMASGDASEEDTRGDSAVYVGGRWASCISTWGADLTAVEVVRLDRGGRRLRAGADEERTETREAAVRALGRRIAGGLVPERRNGGTARERRVLLSGDRQVVEEVGRWWTGMEPLTVAFIDPFARVDLGSLPADQRPLLDWRTGFAVSAGAAYKNLCA</sequence>
<evidence type="ECO:0000313" key="1">
    <source>
        <dbReference type="EMBL" id="OGG53977.1"/>
    </source>
</evidence>
<evidence type="ECO:0000313" key="2">
    <source>
        <dbReference type="Proteomes" id="UP000178606"/>
    </source>
</evidence>
<dbReference type="Gene3D" id="3.30.420.40">
    <property type="match status" value="1"/>
</dbReference>
<comment type="caution">
    <text evidence="1">The sequence shown here is derived from an EMBL/GenBank/DDBJ whole genome shotgun (WGS) entry which is preliminary data.</text>
</comment>
<accession>A0A1F6CXY7</accession>
<dbReference type="AlphaFoldDB" id="A0A1F6CXY7"/>
<dbReference type="EMBL" id="MFKF01000115">
    <property type="protein sequence ID" value="OGG53977.1"/>
    <property type="molecule type" value="Genomic_DNA"/>
</dbReference>
<dbReference type="SUPFAM" id="SSF53067">
    <property type="entry name" value="Actin-like ATPase domain"/>
    <property type="match status" value="1"/>
</dbReference>
<gene>
    <name evidence="1" type="ORF">A3F84_04770</name>
</gene>
<dbReference type="InterPro" id="IPR043129">
    <property type="entry name" value="ATPase_NBD"/>
</dbReference>
<name>A0A1F6CXY7_HANXR</name>
<proteinExistence type="predicted"/>
<organism evidence="1 2">
    <name type="scientific">Handelsmanbacteria sp. (strain RIFCSPLOWO2_12_FULL_64_10)</name>
    <dbReference type="NCBI Taxonomy" id="1817868"/>
    <lineage>
        <taxon>Bacteria</taxon>
        <taxon>Candidatus Handelsmaniibacteriota</taxon>
    </lineage>
</organism>
<evidence type="ECO:0008006" key="3">
    <source>
        <dbReference type="Google" id="ProtNLM"/>
    </source>
</evidence>
<dbReference type="Gene3D" id="3.30.1490.300">
    <property type="match status" value="1"/>
</dbReference>
<dbReference type="Proteomes" id="UP000178606">
    <property type="component" value="Unassembled WGS sequence"/>
</dbReference>